<reference evidence="2 3" key="1">
    <citation type="submission" date="2018-06" db="EMBL/GenBank/DDBJ databases">
        <authorList>
            <consortium name="Pathogen Informatics"/>
            <person name="Doyle S."/>
        </authorList>
    </citation>
    <scope>NUCLEOTIDE SEQUENCE [LARGE SCALE GENOMIC DNA]</scope>
    <source>
        <strain evidence="2 3">NCTC10702</strain>
    </source>
</reference>
<dbReference type="GO" id="GO:0051301">
    <property type="term" value="P:cell division"/>
    <property type="evidence" value="ECO:0007669"/>
    <property type="project" value="UniProtKB-KW"/>
</dbReference>
<dbReference type="EMBL" id="UHBY01000003">
    <property type="protein sequence ID" value="SUL36378.1"/>
    <property type="molecule type" value="Genomic_DNA"/>
</dbReference>
<gene>
    <name evidence="2" type="ORF">NCTC10702_02735</name>
</gene>
<feature type="region of interest" description="Disordered" evidence="1">
    <location>
        <begin position="1"/>
        <end position="39"/>
    </location>
</feature>
<evidence type="ECO:0000256" key="1">
    <source>
        <dbReference type="SAM" id="MobiDB-lite"/>
    </source>
</evidence>
<name>A0A380ELL4_STAAU</name>
<accession>A0A380ELL4</accession>
<keyword evidence="2" id="KW-0131">Cell cycle</keyword>
<proteinExistence type="predicted"/>
<evidence type="ECO:0000313" key="3">
    <source>
        <dbReference type="Proteomes" id="UP000254116"/>
    </source>
</evidence>
<evidence type="ECO:0000313" key="2">
    <source>
        <dbReference type="EMBL" id="SUL36378.1"/>
    </source>
</evidence>
<organism evidence="2 3">
    <name type="scientific">Staphylococcus aureus</name>
    <dbReference type="NCBI Taxonomy" id="1280"/>
    <lineage>
        <taxon>Bacteria</taxon>
        <taxon>Bacillati</taxon>
        <taxon>Bacillota</taxon>
        <taxon>Bacilli</taxon>
        <taxon>Bacillales</taxon>
        <taxon>Staphylococcaceae</taxon>
        <taxon>Staphylococcus</taxon>
    </lineage>
</organism>
<sequence length="60" mass="6793">MLNKPERYVGDSSLNDDSDLTDNSTDASQLHTNGIENENCINDENKQASYKMKTLMTLIR</sequence>
<dbReference type="Proteomes" id="UP000254116">
    <property type="component" value="Unassembled WGS sequence"/>
</dbReference>
<feature type="compositionally biased region" description="Polar residues" evidence="1">
    <location>
        <begin position="27"/>
        <end position="39"/>
    </location>
</feature>
<keyword evidence="2" id="KW-0132">Cell division</keyword>
<dbReference type="AlphaFoldDB" id="A0A380ELL4"/>
<protein>
    <submittedName>
        <fullName evidence="2">SpoIIIE family cell division protein</fullName>
    </submittedName>
</protein>